<keyword evidence="13" id="KW-1185">Reference proteome</keyword>
<evidence type="ECO:0000256" key="4">
    <source>
        <dbReference type="ARBA" id="ARBA00022692"/>
    </source>
</evidence>
<dbReference type="InterPro" id="IPR000014">
    <property type="entry name" value="PAS"/>
</dbReference>
<dbReference type="SUPFAM" id="SSF111352">
    <property type="entry name" value="Ammonium transporter"/>
    <property type="match status" value="1"/>
</dbReference>
<dbReference type="NCBIfam" id="TIGR00836">
    <property type="entry name" value="amt"/>
    <property type="match status" value="1"/>
</dbReference>
<dbReference type="Gene3D" id="3.30.450.20">
    <property type="entry name" value="PAS domain"/>
    <property type="match status" value="1"/>
</dbReference>
<keyword evidence="8" id="KW-0175">Coiled coil</keyword>
<dbReference type="Gene3D" id="1.10.3430.10">
    <property type="entry name" value="Ammonium transporter AmtB like domains"/>
    <property type="match status" value="1"/>
</dbReference>
<feature type="transmembrane region" description="Helical" evidence="9">
    <location>
        <begin position="243"/>
        <end position="263"/>
    </location>
</feature>
<dbReference type="Pfam" id="PF13426">
    <property type="entry name" value="PAS_9"/>
    <property type="match status" value="1"/>
</dbReference>
<feature type="transmembrane region" description="Helical" evidence="9">
    <location>
        <begin position="181"/>
        <end position="198"/>
    </location>
</feature>
<dbReference type="CDD" id="cd00130">
    <property type="entry name" value="PAS"/>
    <property type="match status" value="1"/>
</dbReference>
<feature type="transmembrane region" description="Helical" evidence="9">
    <location>
        <begin position="269"/>
        <end position="285"/>
    </location>
</feature>
<evidence type="ECO:0000256" key="2">
    <source>
        <dbReference type="ARBA" id="ARBA00005887"/>
    </source>
</evidence>
<evidence type="ECO:0000313" key="12">
    <source>
        <dbReference type="EMBL" id="USR93206.1"/>
    </source>
</evidence>
<accession>A0ABY5AY15</accession>
<feature type="transmembrane region" description="Helical" evidence="9">
    <location>
        <begin position="297"/>
        <end position="315"/>
    </location>
</feature>
<keyword evidence="6 9" id="KW-0472">Membrane</keyword>
<feature type="transmembrane region" description="Helical" evidence="9">
    <location>
        <begin position="98"/>
        <end position="119"/>
    </location>
</feature>
<protein>
    <submittedName>
        <fullName evidence="12">Ammonium transporter</fullName>
    </submittedName>
</protein>
<dbReference type="InterPro" id="IPR036457">
    <property type="entry name" value="PPM-type-like_dom_sf"/>
</dbReference>
<dbReference type="SMART" id="SM00331">
    <property type="entry name" value="PP2C_SIG"/>
    <property type="match status" value="1"/>
</dbReference>
<evidence type="ECO:0000256" key="7">
    <source>
        <dbReference type="ARBA" id="ARBA00023177"/>
    </source>
</evidence>
<dbReference type="EMBL" id="CP098611">
    <property type="protein sequence ID" value="USR93206.1"/>
    <property type="molecule type" value="Genomic_DNA"/>
</dbReference>
<evidence type="ECO:0000256" key="3">
    <source>
        <dbReference type="ARBA" id="ARBA00022448"/>
    </source>
</evidence>
<proteinExistence type="inferred from homology"/>
<sequence length="813" mass="88844">MQPGFMCLESGLTRSKNSINVAVKNFADFGISVCLFWAFGYAVMFGASLFGWLGQNSFFLAVDNNPKLAAFFLFQAMFCGTATTIVSGAVAERIKFGTYLAVACLTSGLIYPVFGHWAWNLKITGEAGGWLGQLGFVDLAGSTVVHSIGGWISLAVLLVIGPRVGRFLPDGTPQKIQGSNLPLSVLGTMLLWLGWLGFNGGSTLAFSDRVAAIMVHTILAGVAGMITATLYSWSRHRVPEVELLLNGSLGGLVSITASCDVVTTSGAVIIGIGGGMVTLISSSLLKRFRIDDAVDAVPVHLGGGIWGTLAVAIFGDVQLLDTGLSHGEQFLVQLLGVLVAGLWSFGITYPLLRFCHRLIPLRVSPEDEEMGLNVSEHRAKTEIYDLFQVMESQAQNKDLSLRVPVEPFTEVGQIAQRYNQVMEALEDAVNRTNAIVNTASDAILTFNPDGLKITNANPSSETIFGYPRQKILGQSLTALIDWNASSENADPLPRLLLEGRAELVGQRANGDGIPLEGTATKVCVGDHSFYTAIFRDISERKQAETALAEANREITLLNDRLQAENLRLGAELDITRRLQKMLLPKNRELDAVMGLEISGYMEPATEVGGDYYDVLCHDGGVKISIGDVTGHGLESGMLMLMVQTAVRTLLENDEVDARHFLNTLNRTIYGNIQRMDSDRHLTLALLDYRDGEIRLSGQHEETVIVRSSGEVERIDTIDLGFPIGLEANISEFIDEKVLKLSPGDVVVLYTDGITEAEDEQGQFYGIERLCEVVRHYLREPAEMIRRAAIEDLRRHIGRQRVYDDITLVVMKQK</sequence>
<feature type="transmembrane region" description="Helical" evidence="9">
    <location>
        <begin position="70"/>
        <end position="91"/>
    </location>
</feature>
<evidence type="ECO:0000256" key="5">
    <source>
        <dbReference type="ARBA" id="ARBA00022989"/>
    </source>
</evidence>
<dbReference type="SUPFAM" id="SSF55785">
    <property type="entry name" value="PYP-like sensor domain (PAS domain)"/>
    <property type="match status" value="1"/>
</dbReference>
<dbReference type="InterPro" id="IPR001932">
    <property type="entry name" value="PPM-type_phosphatase-like_dom"/>
</dbReference>
<dbReference type="InterPro" id="IPR001905">
    <property type="entry name" value="Ammonium_transpt"/>
</dbReference>
<evidence type="ECO:0000256" key="6">
    <source>
        <dbReference type="ARBA" id="ARBA00023136"/>
    </source>
</evidence>
<reference evidence="12" key="1">
    <citation type="submission" date="2022-06" db="EMBL/GenBank/DDBJ databases">
        <title>Genome sequence of Phormidium yuhuli AB48 isolated from an industrial photobioreactor environment.</title>
        <authorList>
            <person name="Qiu Y."/>
            <person name="Noonan A.J.C."/>
            <person name="Dofher K."/>
            <person name="Koch M."/>
            <person name="Kieft B."/>
            <person name="Lin X."/>
            <person name="Ziels R.M."/>
            <person name="Hallam S.J."/>
        </authorList>
    </citation>
    <scope>NUCLEOTIDE SEQUENCE</scope>
    <source>
        <strain evidence="12">AB48</strain>
    </source>
</reference>
<dbReference type="PANTHER" id="PTHR11730">
    <property type="entry name" value="AMMONIUM TRANSPORTER"/>
    <property type="match status" value="1"/>
</dbReference>
<feature type="transmembrane region" description="Helical" evidence="9">
    <location>
        <begin position="26"/>
        <end position="50"/>
    </location>
</feature>
<comment type="subcellular location">
    <subcellularLocation>
        <location evidence="1">Membrane</location>
        <topology evidence="1">Multi-pass membrane protein</topology>
    </subcellularLocation>
</comment>
<dbReference type="InterPro" id="IPR029020">
    <property type="entry name" value="Ammonium/urea_transptr"/>
</dbReference>
<feature type="transmembrane region" description="Helical" evidence="9">
    <location>
        <begin position="139"/>
        <end position="160"/>
    </location>
</feature>
<feature type="coiled-coil region" evidence="8">
    <location>
        <begin position="540"/>
        <end position="567"/>
    </location>
</feature>
<dbReference type="PROSITE" id="PS50112">
    <property type="entry name" value="PAS"/>
    <property type="match status" value="1"/>
</dbReference>
<feature type="transmembrane region" description="Helical" evidence="9">
    <location>
        <begin position="210"/>
        <end position="231"/>
    </location>
</feature>
<dbReference type="SUPFAM" id="SSF81606">
    <property type="entry name" value="PP2C-like"/>
    <property type="match status" value="1"/>
</dbReference>
<dbReference type="SMART" id="SM00091">
    <property type="entry name" value="PAS"/>
    <property type="match status" value="1"/>
</dbReference>
<dbReference type="PANTHER" id="PTHR11730:SF6">
    <property type="entry name" value="AMMONIUM TRANSPORTER"/>
    <property type="match status" value="1"/>
</dbReference>
<dbReference type="InterPro" id="IPR035965">
    <property type="entry name" value="PAS-like_dom_sf"/>
</dbReference>
<feature type="transmembrane region" description="Helical" evidence="9">
    <location>
        <begin position="330"/>
        <end position="352"/>
    </location>
</feature>
<keyword evidence="5 9" id="KW-1133">Transmembrane helix</keyword>
<dbReference type="Proteomes" id="UP001056708">
    <property type="component" value="Chromosome"/>
</dbReference>
<feature type="domain" description="HAMP" evidence="11">
    <location>
        <begin position="398"/>
        <end position="430"/>
    </location>
</feature>
<dbReference type="Pfam" id="PF07228">
    <property type="entry name" value="SpoIIE"/>
    <property type="match status" value="1"/>
</dbReference>
<evidence type="ECO:0000259" key="10">
    <source>
        <dbReference type="PROSITE" id="PS50112"/>
    </source>
</evidence>
<evidence type="ECO:0000256" key="1">
    <source>
        <dbReference type="ARBA" id="ARBA00004141"/>
    </source>
</evidence>
<evidence type="ECO:0000256" key="9">
    <source>
        <dbReference type="SAM" id="Phobius"/>
    </source>
</evidence>
<dbReference type="InterPro" id="IPR024041">
    <property type="entry name" value="NH4_transpt_AmtB-like_dom"/>
</dbReference>
<gene>
    <name evidence="12" type="primary">amt</name>
    <name evidence="12" type="ORF">NEA10_16555</name>
</gene>
<dbReference type="Gene3D" id="3.60.40.10">
    <property type="entry name" value="PPM-type phosphatase domain"/>
    <property type="match status" value="1"/>
</dbReference>
<comment type="similarity">
    <text evidence="2">Belongs to the ammonia transporter channel (TC 1.A.11.2) family.</text>
</comment>
<organism evidence="12 13">
    <name type="scientific">Phormidium yuhuli AB48</name>
    <dbReference type="NCBI Taxonomy" id="2940671"/>
    <lineage>
        <taxon>Bacteria</taxon>
        <taxon>Bacillati</taxon>
        <taxon>Cyanobacteriota</taxon>
        <taxon>Cyanophyceae</taxon>
        <taxon>Oscillatoriophycideae</taxon>
        <taxon>Oscillatoriales</taxon>
        <taxon>Oscillatoriaceae</taxon>
        <taxon>Phormidium</taxon>
        <taxon>Phormidium yuhuli</taxon>
    </lineage>
</organism>
<keyword evidence="4 9" id="KW-0812">Transmembrane</keyword>
<evidence type="ECO:0000313" key="13">
    <source>
        <dbReference type="Proteomes" id="UP001056708"/>
    </source>
</evidence>
<keyword evidence="3" id="KW-0813">Transport</keyword>
<dbReference type="NCBIfam" id="TIGR00229">
    <property type="entry name" value="sensory_box"/>
    <property type="match status" value="1"/>
</dbReference>
<name>A0ABY5AY15_9CYAN</name>
<evidence type="ECO:0000256" key="8">
    <source>
        <dbReference type="SAM" id="Coils"/>
    </source>
</evidence>
<dbReference type="PROSITE" id="PS50885">
    <property type="entry name" value="HAMP"/>
    <property type="match status" value="1"/>
</dbReference>
<dbReference type="Pfam" id="PF00909">
    <property type="entry name" value="Ammonium_transp"/>
    <property type="match status" value="1"/>
</dbReference>
<dbReference type="InterPro" id="IPR003660">
    <property type="entry name" value="HAMP_dom"/>
</dbReference>
<feature type="domain" description="PAS" evidence="10">
    <location>
        <begin position="428"/>
        <end position="476"/>
    </location>
</feature>
<evidence type="ECO:0000259" key="11">
    <source>
        <dbReference type="PROSITE" id="PS50885"/>
    </source>
</evidence>
<keyword evidence="7" id="KW-0924">Ammonia transport</keyword>